<organism evidence="1">
    <name type="scientific">Aegilops tauschii</name>
    <name type="common">Tausch's goatgrass</name>
    <name type="synonym">Aegilops squarrosa</name>
    <dbReference type="NCBI Taxonomy" id="37682"/>
    <lineage>
        <taxon>Eukaryota</taxon>
        <taxon>Viridiplantae</taxon>
        <taxon>Streptophyta</taxon>
        <taxon>Embryophyta</taxon>
        <taxon>Tracheophyta</taxon>
        <taxon>Spermatophyta</taxon>
        <taxon>Magnoliopsida</taxon>
        <taxon>Liliopsida</taxon>
        <taxon>Poales</taxon>
        <taxon>Poaceae</taxon>
        <taxon>BOP clade</taxon>
        <taxon>Pooideae</taxon>
        <taxon>Triticodae</taxon>
        <taxon>Triticeae</taxon>
        <taxon>Triticinae</taxon>
        <taxon>Aegilops</taxon>
    </lineage>
</organism>
<proteinExistence type="predicted"/>
<evidence type="ECO:0000313" key="1">
    <source>
        <dbReference type="EnsemblPlants" id="EMT17738"/>
    </source>
</evidence>
<dbReference type="EnsemblPlants" id="EMT17738">
    <property type="protein sequence ID" value="EMT17738"/>
    <property type="gene ID" value="F775_24777"/>
</dbReference>
<sequence length="56" mass="6281">MPPGIPPTGVLAGHIDLLTRAHLDLPEEVKDHLFRDLLGSQMYKDQNVVSEKFKNV</sequence>
<reference evidence="1" key="1">
    <citation type="submission" date="2015-06" db="UniProtKB">
        <authorList>
            <consortium name="EnsemblPlants"/>
        </authorList>
    </citation>
    <scope>IDENTIFICATION</scope>
</reference>
<accession>R7W8P3</accession>
<name>R7W8P3_AEGTA</name>
<protein>
    <submittedName>
        <fullName evidence="1">Uncharacterized protein</fullName>
    </submittedName>
</protein>
<dbReference type="AlphaFoldDB" id="R7W8P3"/>